<dbReference type="Proteomes" id="UP000789759">
    <property type="component" value="Unassembled WGS sequence"/>
</dbReference>
<reference evidence="1" key="1">
    <citation type="submission" date="2021-06" db="EMBL/GenBank/DDBJ databases">
        <authorList>
            <person name="Kallberg Y."/>
            <person name="Tangrot J."/>
            <person name="Rosling A."/>
        </authorList>
    </citation>
    <scope>NUCLEOTIDE SEQUENCE</scope>
    <source>
        <strain evidence="1">FL966</strain>
    </source>
</reference>
<accession>A0A9N9DXC3</accession>
<sequence>MQKTLSIKNFTNIASKMLKKNKFKNNFAYQSTINKYISKKYSNFSNNTTLIINNILFFTSSNFNILLRQATPPPFSQKSTYININITPKHVKQLKEIISQLPIAKTTTIPPLPFPLNYSKTQQETSSSSKQTP</sequence>
<evidence type="ECO:0000313" key="2">
    <source>
        <dbReference type="Proteomes" id="UP000789759"/>
    </source>
</evidence>
<organism evidence="1 2">
    <name type="scientific">Cetraspora pellucida</name>
    <dbReference type="NCBI Taxonomy" id="1433469"/>
    <lineage>
        <taxon>Eukaryota</taxon>
        <taxon>Fungi</taxon>
        <taxon>Fungi incertae sedis</taxon>
        <taxon>Mucoromycota</taxon>
        <taxon>Glomeromycotina</taxon>
        <taxon>Glomeromycetes</taxon>
        <taxon>Diversisporales</taxon>
        <taxon>Gigasporaceae</taxon>
        <taxon>Cetraspora</taxon>
    </lineage>
</organism>
<comment type="caution">
    <text evidence="1">The sequence shown here is derived from an EMBL/GenBank/DDBJ whole genome shotgun (WGS) entry which is preliminary data.</text>
</comment>
<proteinExistence type="predicted"/>
<dbReference type="AlphaFoldDB" id="A0A9N9DXC3"/>
<keyword evidence="2" id="KW-1185">Reference proteome</keyword>
<evidence type="ECO:0000313" key="1">
    <source>
        <dbReference type="EMBL" id="CAG8652612.1"/>
    </source>
</evidence>
<dbReference type="EMBL" id="CAJVQA010007157">
    <property type="protein sequence ID" value="CAG8652612.1"/>
    <property type="molecule type" value="Genomic_DNA"/>
</dbReference>
<gene>
    <name evidence="1" type="ORF">CPELLU_LOCUS9414</name>
</gene>
<protein>
    <submittedName>
        <fullName evidence="1">4813_t:CDS:1</fullName>
    </submittedName>
</protein>
<name>A0A9N9DXC3_9GLOM</name>